<evidence type="ECO:0000256" key="3">
    <source>
        <dbReference type="ARBA" id="ARBA00022475"/>
    </source>
</evidence>
<feature type="transmembrane region" description="Helical" evidence="7">
    <location>
        <begin position="80"/>
        <end position="103"/>
    </location>
</feature>
<keyword evidence="6 7" id="KW-0472">Membrane</keyword>
<evidence type="ECO:0000313" key="9">
    <source>
        <dbReference type="Proteomes" id="UP000051529"/>
    </source>
</evidence>
<dbReference type="Pfam" id="PF13440">
    <property type="entry name" value="Polysacc_synt_3"/>
    <property type="match status" value="1"/>
</dbReference>
<dbReference type="EMBL" id="JQBQ01000028">
    <property type="protein sequence ID" value="KRN89668.1"/>
    <property type="molecule type" value="Genomic_DNA"/>
</dbReference>
<name>A0A0R2KTX0_LACAM</name>
<feature type="transmembrane region" description="Helical" evidence="7">
    <location>
        <begin position="215"/>
        <end position="234"/>
    </location>
</feature>
<keyword evidence="5 7" id="KW-1133">Transmembrane helix</keyword>
<feature type="transmembrane region" description="Helical" evidence="7">
    <location>
        <begin position="322"/>
        <end position="343"/>
    </location>
</feature>
<dbReference type="Proteomes" id="UP000051529">
    <property type="component" value="Unassembled WGS sequence"/>
</dbReference>
<feature type="transmembrane region" description="Helical" evidence="7">
    <location>
        <begin position="174"/>
        <end position="194"/>
    </location>
</feature>
<dbReference type="AlphaFoldDB" id="A0A0R2KTX0"/>
<feature type="transmembrane region" description="Helical" evidence="7">
    <location>
        <begin position="145"/>
        <end position="168"/>
    </location>
</feature>
<dbReference type="GO" id="GO:0005886">
    <property type="term" value="C:plasma membrane"/>
    <property type="evidence" value="ECO:0007669"/>
    <property type="project" value="UniProtKB-SubCell"/>
</dbReference>
<evidence type="ECO:0000256" key="7">
    <source>
        <dbReference type="SAM" id="Phobius"/>
    </source>
</evidence>
<dbReference type="PATRIC" id="fig|695563.3.peg.894"/>
<keyword evidence="4 7" id="KW-0812">Transmembrane</keyword>
<sequence>MKKAKNGFFSGFFWKFNEQIMSQLVSFIVSIVLARILAPEEYGVVALVNVFIVIMEVFVTTGFSSALIQKRDTTRLDFSTLFFCSFILSILLYIIIFLCSGLIANFYHNKDLIPIIKILSLRLPISAFNSIQLAYVSRHMIFRKIFVSTTIATFLSGVLGICLAYLGWGVWSLVYQGLTSVIFQTIVLFIEIPWRPHLEFSIKEAKGLMNYGWKVLVANLLGTFFLQLRSLIIGRFYNATDLAYYNRGSRFPELISNNVDGTISSVLFPALSKYSDDMNVLKKMTRQSLRMSSFIIFPLMFGLAIAAKPITIILLTDKWLPSVPFMQFLCIAFSFSTISNANMQALKASGRSDVLLELEILKKPIYLIFILCSIRVNVLAVAVSMALNNFVEMLIDIFPNKWVIKYSYKEQFEDIGPALLLAIGMSLVIYPVRFMNLSPILEIVLDILMGGSLYISGAYLLNMQPLFFLINYLKSLFKVI</sequence>
<dbReference type="PANTHER" id="PTHR30250:SF10">
    <property type="entry name" value="LIPOPOLYSACCHARIDE BIOSYNTHESIS PROTEIN WZXC"/>
    <property type="match status" value="1"/>
</dbReference>
<comment type="similarity">
    <text evidence="2">Belongs to the polysaccharide synthase family.</text>
</comment>
<protein>
    <submittedName>
        <fullName evidence="8">Polysaccharide biosynthesis protein</fullName>
    </submittedName>
</protein>
<organism evidence="8 9">
    <name type="scientific">Lactobacillus amylovorus subsp. animalium DSM 16698</name>
    <dbReference type="NCBI Taxonomy" id="695563"/>
    <lineage>
        <taxon>Bacteria</taxon>
        <taxon>Bacillati</taxon>
        <taxon>Bacillota</taxon>
        <taxon>Bacilli</taxon>
        <taxon>Lactobacillales</taxon>
        <taxon>Lactobacillaceae</taxon>
        <taxon>Lactobacillus</taxon>
        <taxon>Lactobacillus amylovorus subsp. animalium</taxon>
    </lineage>
</organism>
<evidence type="ECO:0000256" key="2">
    <source>
        <dbReference type="ARBA" id="ARBA00007430"/>
    </source>
</evidence>
<feature type="transmembrane region" description="Helical" evidence="7">
    <location>
        <begin position="415"/>
        <end position="432"/>
    </location>
</feature>
<accession>A0A0R2KTX0</accession>
<dbReference type="PANTHER" id="PTHR30250">
    <property type="entry name" value="PST FAMILY PREDICTED COLANIC ACID TRANSPORTER"/>
    <property type="match status" value="1"/>
</dbReference>
<keyword evidence="3" id="KW-1003">Cell membrane</keyword>
<evidence type="ECO:0000313" key="8">
    <source>
        <dbReference type="EMBL" id="KRN89668.1"/>
    </source>
</evidence>
<dbReference type="RefSeq" id="WP_056985592.1">
    <property type="nucleotide sequence ID" value="NZ_JQBQ01000028.1"/>
</dbReference>
<feature type="transmembrane region" description="Helical" evidence="7">
    <location>
        <begin position="293"/>
        <end position="316"/>
    </location>
</feature>
<comment type="caution">
    <text evidence="8">The sequence shown here is derived from an EMBL/GenBank/DDBJ whole genome shotgun (WGS) entry which is preliminary data.</text>
</comment>
<feature type="transmembrane region" description="Helical" evidence="7">
    <location>
        <begin position="20"/>
        <end position="38"/>
    </location>
</feature>
<dbReference type="CDD" id="cd13127">
    <property type="entry name" value="MATE_tuaB_like"/>
    <property type="match status" value="1"/>
</dbReference>
<feature type="transmembrane region" description="Helical" evidence="7">
    <location>
        <begin position="364"/>
        <end position="387"/>
    </location>
</feature>
<gene>
    <name evidence="8" type="ORF">IV44_GL000843</name>
</gene>
<evidence type="ECO:0000256" key="5">
    <source>
        <dbReference type="ARBA" id="ARBA00022989"/>
    </source>
</evidence>
<dbReference type="InterPro" id="IPR050833">
    <property type="entry name" value="Poly_Biosynth_Transport"/>
</dbReference>
<evidence type="ECO:0000256" key="6">
    <source>
        <dbReference type="ARBA" id="ARBA00023136"/>
    </source>
</evidence>
<evidence type="ECO:0000256" key="1">
    <source>
        <dbReference type="ARBA" id="ARBA00004651"/>
    </source>
</evidence>
<feature type="transmembrane region" description="Helical" evidence="7">
    <location>
        <begin position="439"/>
        <end position="461"/>
    </location>
</feature>
<comment type="subcellular location">
    <subcellularLocation>
        <location evidence="1">Cell membrane</location>
        <topology evidence="1">Multi-pass membrane protein</topology>
    </subcellularLocation>
</comment>
<feature type="transmembrane region" description="Helical" evidence="7">
    <location>
        <begin position="44"/>
        <end position="68"/>
    </location>
</feature>
<reference evidence="8 9" key="1">
    <citation type="journal article" date="2015" name="Genome Announc.">
        <title>Expanding the biotechnology potential of lactobacilli through comparative genomics of 213 strains and associated genera.</title>
        <authorList>
            <person name="Sun Z."/>
            <person name="Harris H.M."/>
            <person name="McCann A."/>
            <person name="Guo C."/>
            <person name="Argimon S."/>
            <person name="Zhang W."/>
            <person name="Yang X."/>
            <person name="Jeffery I.B."/>
            <person name="Cooney J.C."/>
            <person name="Kagawa T.F."/>
            <person name="Liu W."/>
            <person name="Song Y."/>
            <person name="Salvetti E."/>
            <person name="Wrobel A."/>
            <person name="Rasinkangas P."/>
            <person name="Parkhill J."/>
            <person name="Rea M.C."/>
            <person name="O'Sullivan O."/>
            <person name="Ritari J."/>
            <person name="Douillard F.P."/>
            <person name="Paul Ross R."/>
            <person name="Yang R."/>
            <person name="Briner A.E."/>
            <person name="Felis G.E."/>
            <person name="de Vos W.M."/>
            <person name="Barrangou R."/>
            <person name="Klaenhammer T.R."/>
            <person name="Caufield P.W."/>
            <person name="Cui Y."/>
            <person name="Zhang H."/>
            <person name="O'Toole P.W."/>
        </authorList>
    </citation>
    <scope>NUCLEOTIDE SEQUENCE [LARGE SCALE GENOMIC DNA]</scope>
    <source>
        <strain evidence="8 9">DSM 16698</strain>
    </source>
</reference>
<evidence type="ECO:0000256" key="4">
    <source>
        <dbReference type="ARBA" id="ARBA00022692"/>
    </source>
</evidence>
<proteinExistence type="inferred from homology"/>